<keyword evidence="3" id="KW-1185">Reference proteome</keyword>
<organism evidence="2 3">
    <name type="scientific">Maribacter chungangensis</name>
    <dbReference type="NCBI Taxonomy" id="1069117"/>
    <lineage>
        <taxon>Bacteria</taxon>
        <taxon>Pseudomonadati</taxon>
        <taxon>Bacteroidota</taxon>
        <taxon>Flavobacteriia</taxon>
        <taxon>Flavobacteriales</taxon>
        <taxon>Flavobacteriaceae</taxon>
        <taxon>Maribacter</taxon>
    </lineage>
</organism>
<evidence type="ECO:0000313" key="2">
    <source>
        <dbReference type="EMBL" id="MFD0795843.1"/>
    </source>
</evidence>
<proteinExistence type="predicted"/>
<evidence type="ECO:0000256" key="1">
    <source>
        <dbReference type="SAM" id="Phobius"/>
    </source>
</evidence>
<gene>
    <name evidence="2" type="ORF">ACFQZJ_00100</name>
</gene>
<keyword evidence="1" id="KW-1133">Transmembrane helix</keyword>
<reference evidence="3" key="1">
    <citation type="journal article" date="2019" name="Int. J. Syst. Evol. Microbiol.">
        <title>The Global Catalogue of Microorganisms (GCM) 10K type strain sequencing project: providing services to taxonomists for standard genome sequencing and annotation.</title>
        <authorList>
            <consortium name="The Broad Institute Genomics Platform"/>
            <consortium name="The Broad Institute Genome Sequencing Center for Infectious Disease"/>
            <person name="Wu L."/>
            <person name="Ma J."/>
        </authorList>
    </citation>
    <scope>NUCLEOTIDE SEQUENCE [LARGE SCALE GENOMIC DNA]</scope>
    <source>
        <strain evidence="3">CCUG 61948</strain>
    </source>
</reference>
<protein>
    <recommendedName>
        <fullName evidence="4">Polysaccharide chain length determinant N-terminal domain-containing protein</fullName>
    </recommendedName>
</protein>
<dbReference type="Proteomes" id="UP001597012">
    <property type="component" value="Unassembled WGS sequence"/>
</dbReference>
<keyword evidence="1" id="KW-0812">Transmembrane</keyword>
<dbReference type="RefSeq" id="WP_379931506.1">
    <property type="nucleotide sequence ID" value="NZ_JBHTHY010000003.1"/>
</dbReference>
<keyword evidence="1" id="KW-0472">Membrane</keyword>
<accession>A0ABW3AXV5</accession>
<feature type="transmembrane region" description="Helical" evidence="1">
    <location>
        <begin position="39"/>
        <end position="64"/>
    </location>
</feature>
<evidence type="ECO:0008006" key="4">
    <source>
        <dbReference type="Google" id="ProtNLM"/>
    </source>
</evidence>
<name>A0ABW3AXV5_9FLAO</name>
<feature type="transmembrane region" description="Helical" evidence="1">
    <location>
        <begin position="303"/>
        <end position="323"/>
    </location>
</feature>
<dbReference type="EMBL" id="JBHTHY010000003">
    <property type="protein sequence ID" value="MFD0795843.1"/>
    <property type="molecule type" value="Genomic_DNA"/>
</dbReference>
<evidence type="ECO:0000313" key="3">
    <source>
        <dbReference type="Proteomes" id="UP001597012"/>
    </source>
</evidence>
<comment type="caution">
    <text evidence="2">The sequence shown here is derived from an EMBL/GenBank/DDBJ whole genome shotgun (WGS) entry which is preliminary data.</text>
</comment>
<sequence length="331" mass="37714">MAENKIPNKETSSDEIDLGQLFQIIQNGFNSLFKGFLKVFLYVKTNAIVLLVLIIAGAGIGLGLNQIISKKIKLEVIVKPQMESKNYLYDVVAEIQANIEAQDTTFFNAIGVDFTDYRGLEITINRVSGDDNSESDIKYLELLQSFEDTEAIADIVRAELQNKSSFNHRITFYYKNKEQGKHFSEKVMEYINSNPYFDGLVTIYRANAESRIKQNKDLLAQVDEIITNYSKKMGRSDGFNGGERILLDNQETVNITGLLNFKNSLIKDIETKILELAERTEPIKIINFGKPQQVQKAFYGKNIVLIPIIFLGVFFLISFMKFLNRKVTELL</sequence>